<keyword evidence="2" id="KW-1185">Reference proteome</keyword>
<reference evidence="2" key="1">
    <citation type="journal article" date="2019" name="Int. J. Syst. Evol. Microbiol.">
        <title>The Global Catalogue of Microorganisms (GCM) 10K type strain sequencing project: providing services to taxonomists for standard genome sequencing and annotation.</title>
        <authorList>
            <consortium name="The Broad Institute Genomics Platform"/>
            <consortium name="The Broad Institute Genome Sequencing Center for Infectious Disease"/>
            <person name="Wu L."/>
            <person name="Ma J."/>
        </authorList>
    </citation>
    <scope>NUCLEOTIDE SEQUENCE [LARGE SCALE GENOMIC DNA]</scope>
    <source>
        <strain evidence="2">JCM 9092</strain>
    </source>
</reference>
<evidence type="ECO:0000313" key="2">
    <source>
        <dbReference type="Proteomes" id="UP001501637"/>
    </source>
</evidence>
<dbReference type="Proteomes" id="UP001501637">
    <property type="component" value="Unassembled WGS sequence"/>
</dbReference>
<dbReference type="EMBL" id="BAAAUG010000278">
    <property type="protein sequence ID" value="GAA3155435.1"/>
    <property type="molecule type" value="Genomic_DNA"/>
</dbReference>
<evidence type="ECO:0000313" key="1">
    <source>
        <dbReference type="EMBL" id="GAA3155435.1"/>
    </source>
</evidence>
<accession>A0ABP6NS62</accession>
<evidence type="ECO:0008006" key="3">
    <source>
        <dbReference type="Google" id="ProtNLM"/>
    </source>
</evidence>
<comment type="caution">
    <text evidence="1">The sequence shown here is derived from an EMBL/GenBank/DDBJ whole genome shotgun (WGS) entry which is preliminary data.</text>
</comment>
<sequence>MSPRLLHLVALAALTATLAAAVHFTRLRRALLTERAAHRLTDAAHHRELQHATRHHHAAGLQLAVLADADDVLDAALNTHHRPEGGHR</sequence>
<proteinExistence type="predicted"/>
<dbReference type="RefSeq" id="WP_344531090.1">
    <property type="nucleotide sequence ID" value="NZ_BAAAUG010000278.1"/>
</dbReference>
<organism evidence="1 2">
    <name type="scientific">Streptomyces rectiviolaceus</name>
    <dbReference type="NCBI Taxonomy" id="332591"/>
    <lineage>
        <taxon>Bacteria</taxon>
        <taxon>Bacillati</taxon>
        <taxon>Actinomycetota</taxon>
        <taxon>Actinomycetes</taxon>
        <taxon>Kitasatosporales</taxon>
        <taxon>Streptomycetaceae</taxon>
        <taxon>Streptomyces</taxon>
    </lineage>
</organism>
<protein>
    <recommendedName>
        <fullName evidence="3">Secreted protein</fullName>
    </recommendedName>
</protein>
<gene>
    <name evidence="1" type="ORF">GCM10010449_84960</name>
</gene>
<name>A0ABP6NS62_9ACTN</name>